<feature type="region of interest" description="Disordered" evidence="1">
    <location>
        <begin position="86"/>
        <end position="124"/>
    </location>
</feature>
<reference evidence="2 3" key="1">
    <citation type="submission" date="2019-01" db="EMBL/GenBank/DDBJ databases">
        <authorList>
            <person name="Sayadi A."/>
        </authorList>
    </citation>
    <scope>NUCLEOTIDE SEQUENCE [LARGE SCALE GENOMIC DNA]</scope>
</reference>
<sequence>VVEDLSADYIISADEIKGKCALILLHVEEDPNFVSYSCLDPSKTFICRFSLKKSRLIPVLELYNSSLVNMPKSAKRRIQSESTPTSYIDNFKNENTENQNIFSPPERNSVRRNLNKSFGSSPQDSRKSILEYSIVNSSGDEESDIPTVVKIRISRKSSLTDCISPKVRKSRRNLPRISYADYVSPKKRTPTKRNKDSTSDDEFAPSHKLSFTPEKMNSVQRSKMSISSEDEPVTRSTRGNKNDTKKDGLRKR</sequence>
<evidence type="ECO:0000313" key="2">
    <source>
        <dbReference type="EMBL" id="VEN51375.1"/>
    </source>
</evidence>
<dbReference type="EMBL" id="CAACVG010008879">
    <property type="protein sequence ID" value="VEN51375.1"/>
    <property type="molecule type" value="Genomic_DNA"/>
</dbReference>
<feature type="region of interest" description="Disordered" evidence="1">
    <location>
        <begin position="164"/>
        <end position="252"/>
    </location>
</feature>
<dbReference type="OrthoDB" id="10609679at2759"/>
<dbReference type="AlphaFoldDB" id="A0A653CTW7"/>
<feature type="non-terminal residue" evidence="2">
    <location>
        <position position="1"/>
    </location>
</feature>
<accession>A0A653CTW7</accession>
<evidence type="ECO:0000256" key="1">
    <source>
        <dbReference type="SAM" id="MobiDB-lite"/>
    </source>
</evidence>
<feature type="compositionally biased region" description="Polar residues" evidence="1">
    <location>
        <begin position="215"/>
        <end position="227"/>
    </location>
</feature>
<proteinExistence type="predicted"/>
<feature type="compositionally biased region" description="Polar residues" evidence="1">
    <location>
        <begin position="111"/>
        <end position="123"/>
    </location>
</feature>
<organism evidence="2 3">
    <name type="scientific">Callosobruchus maculatus</name>
    <name type="common">Southern cowpea weevil</name>
    <name type="synonym">Pulse bruchid</name>
    <dbReference type="NCBI Taxonomy" id="64391"/>
    <lineage>
        <taxon>Eukaryota</taxon>
        <taxon>Metazoa</taxon>
        <taxon>Ecdysozoa</taxon>
        <taxon>Arthropoda</taxon>
        <taxon>Hexapoda</taxon>
        <taxon>Insecta</taxon>
        <taxon>Pterygota</taxon>
        <taxon>Neoptera</taxon>
        <taxon>Endopterygota</taxon>
        <taxon>Coleoptera</taxon>
        <taxon>Polyphaga</taxon>
        <taxon>Cucujiformia</taxon>
        <taxon>Chrysomeloidea</taxon>
        <taxon>Chrysomelidae</taxon>
        <taxon>Bruchinae</taxon>
        <taxon>Bruchini</taxon>
        <taxon>Callosobruchus</taxon>
    </lineage>
</organism>
<evidence type="ECO:0000313" key="3">
    <source>
        <dbReference type="Proteomes" id="UP000410492"/>
    </source>
</evidence>
<feature type="compositionally biased region" description="Basic and acidic residues" evidence="1">
    <location>
        <begin position="240"/>
        <end position="252"/>
    </location>
</feature>
<protein>
    <submittedName>
        <fullName evidence="2">Uncharacterized protein</fullName>
    </submittedName>
</protein>
<name>A0A653CTW7_CALMS</name>
<dbReference type="Proteomes" id="UP000410492">
    <property type="component" value="Unassembled WGS sequence"/>
</dbReference>
<keyword evidence="3" id="KW-1185">Reference proteome</keyword>
<gene>
    <name evidence="2" type="ORF">CALMAC_LOCUS11855</name>
</gene>